<keyword evidence="1" id="KW-1003">Cell membrane</keyword>
<keyword evidence="2" id="KW-0997">Cell inner membrane</keyword>
<dbReference type="AlphaFoldDB" id="A0A1F7RCI3"/>
<dbReference type="InterPro" id="IPR029052">
    <property type="entry name" value="Metallo-depent_PP-like"/>
</dbReference>
<sequence>MPKNHIFISDVHIAKIDDESQTSLVKFLESVKATAGSLYFLGDLFDFWYGYKSVVYHEYIPLLNKLIELKNSGVELYLLEGNHEFRFDLFFGDVLNAHVSPKFLEKEINNKKFYLTHGDSIDTIDIGHKVLNFFLKNKPVHLVVGLSHPGFWWRVARIVSEMSRSRLDRGSSKLFKAYESFAKKKFSEGVDVAIFGHSHEPKIQKQMIDGKEKFSIYLGDWLTQHCYLKSDGDNFEMCYYK</sequence>
<dbReference type="Pfam" id="PF00149">
    <property type="entry name" value="Metallophos"/>
    <property type="match status" value="1"/>
</dbReference>
<dbReference type="Gene3D" id="3.60.21.10">
    <property type="match status" value="1"/>
</dbReference>
<protein>
    <recommendedName>
        <fullName evidence="7">Calcineurin-like phosphoesterase domain-containing protein</fullName>
    </recommendedName>
</protein>
<gene>
    <name evidence="8" type="ORF">A2042_07930</name>
</gene>
<reference evidence="8 9" key="1">
    <citation type="journal article" date="2016" name="Nat. Commun.">
        <title>Thousands of microbial genomes shed light on interconnected biogeochemical processes in an aquifer system.</title>
        <authorList>
            <person name="Anantharaman K."/>
            <person name="Brown C.T."/>
            <person name="Hug L.A."/>
            <person name="Sharon I."/>
            <person name="Castelle C.J."/>
            <person name="Probst A.J."/>
            <person name="Thomas B.C."/>
            <person name="Singh A."/>
            <person name="Wilkins M.J."/>
            <person name="Karaoz U."/>
            <person name="Brodie E.L."/>
            <person name="Williams K.H."/>
            <person name="Hubbard S.S."/>
            <person name="Banfield J.F."/>
        </authorList>
    </citation>
    <scope>NUCLEOTIDE SEQUENCE [LARGE SCALE GENOMIC DNA]</scope>
</reference>
<proteinExistence type="predicted"/>
<dbReference type="GO" id="GO:0009245">
    <property type="term" value="P:lipid A biosynthetic process"/>
    <property type="evidence" value="ECO:0007669"/>
    <property type="project" value="TreeGrafter"/>
</dbReference>
<dbReference type="PANTHER" id="PTHR34990:SF1">
    <property type="entry name" value="UDP-2,3-DIACYLGLUCOSAMINE HYDROLASE"/>
    <property type="match status" value="1"/>
</dbReference>
<evidence type="ECO:0000256" key="5">
    <source>
        <dbReference type="ARBA" id="ARBA00023136"/>
    </source>
</evidence>
<keyword evidence="3" id="KW-0479">Metal-binding</keyword>
<dbReference type="PANTHER" id="PTHR34990">
    <property type="entry name" value="UDP-2,3-DIACYLGLUCOSAMINE HYDROLASE-RELATED"/>
    <property type="match status" value="1"/>
</dbReference>
<evidence type="ECO:0000256" key="3">
    <source>
        <dbReference type="ARBA" id="ARBA00022723"/>
    </source>
</evidence>
<dbReference type="GO" id="GO:0046872">
    <property type="term" value="F:metal ion binding"/>
    <property type="evidence" value="ECO:0007669"/>
    <property type="project" value="UniProtKB-KW"/>
</dbReference>
<dbReference type="SUPFAM" id="SSF56300">
    <property type="entry name" value="Metallo-dependent phosphatases"/>
    <property type="match status" value="1"/>
</dbReference>
<dbReference type="InterPro" id="IPR004843">
    <property type="entry name" value="Calcineurin-like_PHP"/>
</dbReference>
<evidence type="ECO:0000313" key="8">
    <source>
        <dbReference type="EMBL" id="OGL39121.1"/>
    </source>
</evidence>
<name>A0A1F7RCI3_9BACT</name>
<keyword evidence="5" id="KW-0472">Membrane</keyword>
<evidence type="ECO:0000313" key="9">
    <source>
        <dbReference type="Proteomes" id="UP000178526"/>
    </source>
</evidence>
<dbReference type="InterPro" id="IPR043461">
    <property type="entry name" value="LpxH-like"/>
</dbReference>
<dbReference type="GO" id="GO:0008758">
    <property type="term" value="F:UDP-2,3-diacylglucosamine hydrolase activity"/>
    <property type="evidence" value="ECO:0007669"/>
    <property type="project" value="TreeGrafter"/>
</dbReference>
<dbReference type="CDD" id="cd07398">
    <property type="entry name" value="MPP_YbbF-LpxH"/>
    <property type="match status" value="1"/>
</dbReference>
<evidence type="ECO:0000256" key="2">
    <source>
        <dbReference type="ARBA" id="ARBA00022519"/>
    </source>
</evidence>
<keyword evidence="6" id="KW-0464">Manganese</keyword>
<evidence type="ECO:0000256" key="6">
    <source>
        <dbReference type="ARBA" id="ARBA00023211"/>
    </source>
</evidence>
<dbReference type="Proteomes" id="UP000178526">
    <property type="component" value="Unassembled WGS sequence"/>
</dbReference>
<accession>A0A1F7RCI3</accession>
<evidence type="ECO:0000259" key="7">
    <source>
        <dbReference type="Pfam" id="PF00149"/>
    </source>
</evidence>
<comment type="caution">
    <text evidence="8">The sequence shown here is derived from an EMBL/GenBank/DDBJ whole genome shotgun (WGS) entry which is preliminary data.</text>
</comment>
<keyword evidence="4" id="KW-0378">Hydrolase</keyword>
<dbReference type="EMBL" id="MGDB01000127">
    <property type="protein sequence ID" value="OGL39121.1"/>
    <property type="molecule type" value="Genomic_DNA"/>
</dbReference>
<evidence type="ECO:0000256" key="4">
    <source>
        <dbReference type="ARBA" id="ARBA00022801"/>
    </source>
</evidence>
<dbReference type="GO" id="GO:0016020">
    <property type="term" value="C:membrane"/>
    <property type="evidence" value="ECO:0007669"/>
    <property type="project" value="GOC"/>
</dbReference>
<organism evidence="8 9">
    <name type="scientific">Candidatus Schekmanbacteria bacterium GWA2_38_11</name>
    <dbReference type="NCBI Taxonomy" id="1817876"/>
    <lineage>
        <taxon>Bacteria</taxon>
        <taxon>Candidatus Schekmaniibacteriota</taxon>
    </lineage>
</organism>
<evidence type="ECO:0000256" key="1">
    <source>
        <dbReference type="ARBA" id="ARBA00022475"/>
    </source>
</evidence>
<feature type="domain" description="Calcineurin-like phosphoesterase" evidence="7">
    <location>
        <begin position="6"/>
        <end position="201"/>
    </location>
</feature>